<dbReference type="AlphaFoldDB" id="A0A8R7K574"/>
<evidence type="ECO:0000313" key="2">
    <source>
        <dbReference type="Proteomes" id="UP000015106"/>
    </source>
</evidence>
<sequence length="136" mass="15793">MNDLFLPPNDYLYPPNLNFVQVLFILGGGQLIRPDIGNWLSHFFYFCNSSGQVITSRGLPDFIVSCFTIHVFTAYKITHISVLFIPWFYLLMYAKECSHTVISRWLEVCVWIFKTRCRLCIITSIRQDTLGLICGQ</sequence>
<reference evidence="1" key="2">
    <citation type="submission" date="2018-03" db="EMBL/GenBank/DDBJ databases">
        <title>The Triticum urartu genome reveals the dynamic nature of wheat genome evolution.</title>
        <authorList>
            <person name="Ling H."/>
            <person name="Ma B."/>
            <person name="Shi X."/>
            <person name="Liu H."/>
            <person name="Dong L."/>
            <person name="Sun H."/>
            <person name="Cao Y."/>
            <person name="Gao Q."/>
            <person name="Zheng S."/>
            <person name="Li Y."/>
            <person name="Yu Y."/>
            <person name="Du H."/>
            <person name="Qi M."/>
            <person name="Li Y."/>
            <person name="Yu H."/>
            <person name="Cui Y."/>
            <person name="Wang N."/>
            <person name="Chen C."/>
            <person name="Wu H."/>
            <person name="Zhao Y."/>
            <person name="Zhang J."/>
            <person name="Li Y."/>
            <person name="Zhou W."/>
            <person name="Zhang B."/>
            <person name="Hu W."/>
            <person name="Eijk M."/>
            <person name="Tang J."/>
            <person name="Witsenboer H."/>
            <person name="Zhao S."/>
            <person name="Li Z."/>
            <person name="Zhang A."/>
            <person name="Wang D."/>
            <person name="Liang C."/>
        </authorList>
    </citation>
    <scope>NUCLEOTIDE SEQUENCE [LARGE SCALE GENOMIC DNA]</scope>
    <source>
        <strain evidence="1">cv. G1812</strain>
    </source>
</reference>
<protein>
    <submittedName>
        <fullName evidence="1">Uncharacterized protein</fullName>
    </submittedName>
</protein>
<evidence type="ECO:0000313" key="1">
    <source>
        <dbReference type="EnsemblPlants" id="TuG1812G0100004528.01.T01"/>
    </source>
</evidence>
<proteinExistence type="predicted"/>
<organism evidence="1 2">
    <name type="scientific">Triticum urartu</name>
    <name type="common">Red wild einkorn</name>
    <name type="synonym">Crithodium urartu</name>
    <dbReference type="NCBI Taxonomy" id="4572"/>
    <lineage>
        <taxon>Eukaryota</taxon>
        <taxon>Viridiplantae</taxon>
        <taxon>Streptophyta</taxon>
        <taxon>Embryophyta</taxon>
        <taxon>Tracheophyta</taxon>
        <taxon>Spermatophyta</taxon>
        <taxon>Magnoliopsida</taxon>
        <taxon>Liliopsida</taxon>
        <taxon>Poales</taxon>
        <taxon>Poaceae</taxon>
        <taxon>BOP clade</taxon>
        <taxon>Pooideae</taxon>
        <taxon>Triticodae</taxon>
        <taxon>Triticeae</taxon>
        <taxon>Triticinae</taxon>
        <taxon>Triticum</taxon>
    </lineage>
</organism>
<dbReference type="Proteomes" id="UP000015106">
    <property type="component" value="Chromosome 1"/>
</dbReference>
<dbReference type="EnsemblPlants" id="TuG1812G0100004528.01.T01">
    <property type="protein sequence ID" value="TuG1812G0100004528.01.T01"/>
    <property type="gene ID" value="TuG1812G0100004528.01"/>
</dbReference>
<dbReference type="Gramene" id="TuG1812G0100004528.01.T01">
    <property type="protein sequence ID" value="TuG1812G0100004528.01.T01"/>
    <property type="gene ID" value="TuG1812G0100004528.01"/>
</dbReference>
<keyword evidence="2" id="KW-1185">Reference proteome</keyword>
<accession>A0A8R7K574</accession>
<reference evidence="2" key="1">
    <citation type="journal article" date="2013" name="Nature">
        <title>Draft genome of the wheat A-genome progenitor Triticum urartu.</title>
        <authorList>
            <person name="Ling H.Q."/>
            <person name="Zhao S."/>
            <person name="Liu D."/>
            <person name="Wang J."/>
            <person name="Sun H."/>
            <person name="Zhang C."/>
            <person name="Fan H."/>
            <person name="Li D."/>
            <person name="Dong L."/>
            <person name="Tao Y."/>
            <person name="Gao C."/>
            <person name="Wu H."/>
            <person name="Li Y."/>
            <person name="Cui Y."/>
            <person name="Guo X."/>
            <person name="Zheng S."/>
            <person name="Wang B."/>
            <person name="Yu K."/>
            <person name="Liang Q."/>
            <person name="Yang W."/>
            <person name="Lou X."/>
            <person name="Chen J."/>
            <person name="Feng M."/>
            <person name="Jian J."/>
            <person name="Zhang X."/>
            <person name="Luo G."/>
            <person name="Jiang Y."/>
            <person name="Liu J."/>
            <person name="Wang Z."/>
            <person name="Sha Y."/>
            <person name="Zhang B."/>
            <person name="Wu H."/>
            <person name="Tang D."/>
            <person name="Shen Q."/>
            <person name="Xue P."/>
            <person name="Zou S."/>
            <person name="Wang X."/>
            <person name="Liu X."/>
            <person name="Wang F."/>
            <person name="Yang Y."/>
            <person name="An X."/>
            <person name="Dong Z."/>
            <person name="Zhang K."/>
            <person name="Zhang X."/>
            <person name="Luo M.C."/>
            <person name="Dvorak J."/>
            <person name="Tong Y."/>
            <person name="Wang J."/>
            <person name="Yang H."/>
            <person name="Li Z."/>
            <person name="Wang D."/>
            <person name="Zhang A."/>
            <person name="Wang J."/>
        </authorList>
    </citation>
    <scope>NUCLEOTIDE SEQUENCE</scope>
    <source>
        <strain evidence="2">cv. G1812</strain>
    </source>
</reference>
<reference evidence="1" key="3">
    <citation type="submission" date="2022-06" db="UniProtKB">
        <authorList>
            <consortium name="EnsemblPlants"/>
        </authorList>
    </citation>
    <scope>IDENTIFICATION</scope>
</reference>
<name>A0A8R7K574_TRIUA</name>